<dbReference type="RefSeq" id="WP_154457213.1">
    <property type="nucleotide sequence ID" value="NZ_VUMV01000002.1"/>
</dbReference>
<dbReference type="Proteomes" id="UP000466864">
    <property type="component" value="Unassembled WGS sequence"/>
</dbReference>
<dbReference type="GO" id="GO:0005886">
    <property type="term" value="C:plasma membrane"/>
    <property type="evidence" value="ECO:0007669"/>
    <property type="project" value="InterPro"/>
</dbReference>
<comment type="caution">
    <text evidence="9">The sequence shown here is derived from an EMBL/GenBank/DDBJ whole genome shotgun (WGS) entry which is preliminary data.</text>
</comment>
<dbReference type="InterPro" id="IPR050721">
    <property type="entry name" value="Trk_Ktr_HKT_K-transport"/>
</dbReference>
<evidence type="ECO:0000256" key="5">
    <source>
        <dbReference type="ARBA" id="ARBA00023027"/>
    </source>
</evidence>
<dbReference type="AlphaFoldDB" id="A0A7X2P724"/>
<feature type="domain" description="RCK C-terminal" evidence="8">
    <location>
        <begin position="140"/>
        <end position="225"/>
    </location>
</feature>
<organism evidence="9 10">
    <name type="scientific">Bilifractor porci</name>
    <dbReference type="NCBI Taxonomy" id="2606636"/>
    <lineage>
        <taxon>Bacteria</taxon>
        <taxon>Bacillati</taxon>
        <taxon>Bacillota</taxon>
        <taxon>Clostridia</taxon>
        <taxon>Lachnospirales</taxon>
        <taxon>Lachnospiraceae</taxon>
        <taxon>Bilifractor</taxon>
    </lineage>
</organism>
<evidence type="ECO:0000313" key="10">
    <source>
        <dbReference type="Proteomes" id="UP000466864"/>
    </source>
</evidence>
<keyword evidence="10" id="KW-1185">Reference proteome</keyword>
<keyword evidence="2" id="KW-0813">Transport</keyword>
<evidence type="ECO:0000256" key="4">
    <source>
        <dbReference type="ARBA" id="ARBA00022958"/>
    </source>
</evidence>
<dbReference type="PANTHER" id="PTHR43833:SF5">
    <property type="entry name" value="TRK SYSTEM POTASSIUM UPTAKE PROTEIN TRKA"/>
    <property type="match status" value="1"/>
</dbReference>
<dbReference type="PANTHER" id="PTHR43833">
    <property type="entry name" value="POTASSIUM CHANNEL PROTEIN 2-RELATED-RELATED"/>
    <property type="match status" value="1"/>
</dbReference>
<evidence type="ECO:0000259" key="7">
    <source>
        <dbReference type="PROSITE" id="PS51201"/>
    </source>
</evidence>
<dbReference type="Pfam" id="PF02080">
    <property type="entry name" value="TrkA_C"/>
    <property type="match status" value="2"/>
</dbReference>
<evidence type="ECO:0000256" key="1">
    <source>
        <dbReference type="ARBA" id="ARBA00017378"/>
    </source>
</evidence>
<feature type="domain" description="RCK N-terminal" evidence="7">
    <location>
        <begin position="1"/>
        <end position="114"/>
    </location>
</feature>
<dbReference type="SUPFAM" id="SSF51735">
    <property type="entry name" value="NAD(P)-binding Rossmann-fold domains"/>
    <property type="match status" value="2"/>
</dbReference>
<dbReference type="SUPFAM" id="SSF116726">
    <property type="entry name" value="TrkA C-terminal domain-like"/>
    <property type="match status" value="2"/>
</dbReference>
<evidence type="ECO:0000259" key="8">
    <source>
        <dbReference type="PROSITE" id="PS51202"/>
    </source>
</evidence>
<dbReference type="PRINTS" id="PR00335">
    <property type="entry name" value="KUPTAKETRKA"/>
</dbReference>
<dbReference type="InterPro" id="IPR006037">
    <property type="entry name" value="RCK_C"/>
</dbReference>
<dbReference type="InterPro" id="IPR036721">
    <property type="entry name" value="RCK_C_sf"/>
</dbReference>
<dbReference type="InterPro" id="IPR006036">
    <property type="entry name" value="K_uptake_TrkA"/>
</dbReference>
<accession>A0A7X2P724</accession>
<name>A0A7X2P724_9FIRM</name>
<dbReference type="NCBIfam" id="NF007033">
    <property type="entry name" value="PRK09496.1-5"/>
    <property type="match status" value="1"/>
</dbReference>
<dbReference type="PROSITE" id="PS51202">
    <property type="entry name" value="RCK_C"/>
    <property type="match status" value="2"/>
</dbReference>
<proteinExistence type="predicted"/>
<evidence type="ECO:0000256" key="2">
    <source>
        <dbReference type="ARBA" id="ARBA00022448"/>
    </source>
</evidence>
<feature type="domain" description="RCK C-terminal" evidence="8">
    <location>
        <begin position="372"/>
        <end position="452"/>
    </location>
</feature>
<gene>
    <name evidence="9" type="primary">trkA</name>
    <name evidence="9" type="ORF">FYJ60_03605</name>
</gene>
<dbReference type="InterPro" id="IPR036291">
    <property type="entry name" value="NAD(P)-bd_dom_sf"/>
</dbReference>
<dbReference type="Gene3D" id="3.40.50.720">
    <property type="entry name" value="NAD(P)-binding Rossmann-like Domain"/>
    <property type="match status" value="2"/>
</dbReference>
<keyword evidence="6" id="KW-0406">Ion transport</keyword>
<dbReference type="PROSITE" id="PS51201">
    <property type="entry name" value="RCK_N"/>
    <property type="match status" value="2"/>
</dbReference>
<dbReference type="NCBIfam" id="NF007039">
    <property type="entry name" value="PRK09496.3-2"/>
    <property type="match status" value="1"/>
</dbReference>
<keyword evidence="4" id="KW-0630">Potassium</keyword>
<evidence type="ECO:0000256" key="6">
    <source>
        <dbReference type="ARBA" id="ARBA00023065"/>
    </source>
</evidence>
<sequence>MQIVIIGCGKVGKTLVAQLVAENHNITVIDTNPEVVEDITELYDVLGIVGNGTSNQILQSADIEHTDVLIAVTDRDEVNLLCCVIAKQKSACHTIARVRNPIYSAERHFLRHELQLSLTINPEQEAAREIARLLQFPNAVEIDSFAQDRIDMLRFRIMKNSPLEGKALRDLSPILGGNILVCMAGTENGSVVIPDGNYVVKVGDTLTIIAMPGEAEKFFNRIGITTNRAKNTIIIGGGGISYYLTEFLLKMGTEVKIIEQNKARCEELNELFPSAVIDCGDGSSQELLNAEHLETMDSLVACTGIDEVNAILSLYARKKVRKKVVTKLNHVEFDDVIDSLDLDSVVNPRKLTAQKILQYIRAMNNSMGSNVETLYRLMNGKVEALAFIIQKASPVTGVRLADLRTKQNTLIAGIIRGGRLIIPGGQDTIEVGDSVIVVTTNLGFVDISDILD</sequence>
<keyword evidence="3" id="KW-0633">Potassium transport</keyword>
<protein>
    <recommendedName>
        <fullName evidence="1">Trk system potassium uptake protein TrkA</fullName>
    </recommendedName>
</protein>
<dbReference type="EMBL" id="VUMV01000002">
    <property type="protein sequence ID" value="MST81404.1"/>
    <property type="molecule type" value="Genomic_DNA"/>
</dbReference>
<evidence type="ECO:0000313" key="9">
    <source>
        <dbReference type="EMBL" id="MST81404.1"/>
    </source>
</evidence>
<dbReference type="GO" id="GO:0015079">
    <property type="term" value="F:potassium ion transmembrane transporter activity"/>
    <property type="evidence" value="ECO:0007669"/>
    <property type="project" value="InterPro"/>
</dbReference>
<dbReference type="Gene3D" id="3.30.70.1450">
    <property type="entry name" value="Regulator of K+ conductance, C-terminal domain"/>
    <property type="match status" value="2"/>
</dbReference>
<dbReference type="Pfam" id="PF02254">
    <property type="entry name" value="TrkA_N"/>
    <property type="match status" value="2"/>
</dbReference>
<feature type="domain" description="RCK N-terminal" evidence="7">
    <location>
        <begin position="229"/>
        <end position="346"/>
    </location>
</feature>
<evidence type="ECO:0000256" key="3">
    <source>
        <dbReference type="ARBA" id="ARBA00022538"/>
    </source>
</evidence>
<dbReference type="InterPro" id="IPR003148">
    <property type="entry name" value="RCK_N"/>
</dbReference>
<reference evidence="9 10" key="1">
    <citation type="submission" date="2019-08" db="EMBL/GenBank/DDBJ databases">
        <title>In-depth cultivation of the pig gut microbiome towards novel bacterial diversity and tailored functional studies.</title>
        <authorList>
            <person name="Wylensek D."/>
            <person name="Hitch T.C.A."/>
            <person name="Clavel T."/>
        </authorList>
    </citation>
    <scope>NUCLEOTIDE SEQUENCE [LARGE SCALE GENOMIC DNA]</scope>
    <source>
        <strain evidence="9 10">Oil+RF-744-WCA-WT-13</strain>
    </source>
</reference>
<keyword evidence="5" id="KW-0520">NAD</keyword>